<proteinExistence type="inferred from homology"/>
<dbReference type="GO" id="GO:0016814">
    <property type="term" value="F:hydrolase activity, acting on carbon-nitrogen (but not peptide) bonds, in cyclic amidines"/>
    <property type="evidence" value="ECO:0007669"/>
    <property type="project" value="UniProtKB-ARBA"/>
</dbReference>
<dbReference type="PANTHER" id="PTHR43114">
    <property type="entry name" value="ADENINE DEAMINASE"/>
    <property type="match status" value="1"/>
</dbReference>
<dbReference type="NCBIfam" id="TIGR01430">
    <property type="entry name" value="aden_deam"/>
    <property type="match status" value="1"/>
</dbReference>
<name>A0A1H7MJL9_9RHOB</name>
<keyword evidence="5" id="KW-0862">Zinc</keyword>
<dbReference type="NCBIfam" id="NF006848">
    <property type="entry name" value="PRK09358.1-3"/>
    <property type="match status" value="1"/>
</dbReference>
<comment type="cofactor">
    <cofactor evidence="1">
        <name>Zn(2+)</name>
        <dbReference type="ChEBI" id="CHEBI:29105"/>
    </cofactor>
</comment>
<sequence length="322" mass="35290">MTFNPKIELHLHLEGAAPPDFIRRLGGEKRVALDGIFDLDGSYKYKDFQGFLNVYEAATKVLETPEDFARLTQAVLEQSRDQGVIYTEVFLSPDFCGGRDLGAWHEYLAAIQEGANSVQGIEMRGIITCIRHFGPDKARETARCAAETAGRFITGFGMGGNETLGKAADFGWAFDCAAEAGLGLTSHAGEFGGPESVRDTLDHLNVTRIGHGVRSIEDAALVRRLVEEQITLEVCPGSNVVLGVYKNFAVHPIEKLMSDGVNVTVSTDDPPFFHTSMRDEYDALQHNFGWGEDHFRALNQTAARAAFCDDETRAALLSKLEA</sequence>
<dbReference type="GO" id="GO:0019239">
    <property type="term" value="F:deaminase activity"/>
    <property type="evidence" value="ECO:0007669"/>
    <property type="project" value="InterPro"/>
</dbReference>
<evidence type="ECO:0000313" key="8">
    <source>
        <dbReference type="Proteomes" id="UP000199283"/>
    </source>
</evidence>
<feature type="domain" description="Adenosine deaminase" evidence="6">
    <location>
        <begin position="5"/>
        <end position="321"/>
    </location>
</feature>
<evidence type="ECO:0000313" key="7">
    <source>
        <dbReference type="EMBL" id="SEL11486.1"/>
    </source>
</evidence>
<dbReference type="OrthoDB" id="105475at2"/>
<dbReference type="EMBL" id="FNZQ01000003">
    <property type="protein sequence ID" value="SEL11486.1"/>
    <property type="molecule type" value="Genomic_DNA"/>
</dbReference>
<keyword evidence="4" id="KW-0378">Hydrolase</keyword>
<dbReference type="GO" id="GO:0046872">
    <property type="term" value="F:metal ion binding"/>
    <property type="evidence" value="ECO:0007669"/>
    <property type="project" value="UniProtKB-KW"/>
</dbReference>
<dbReference type="CDD" id="cd01320">
    <property type="entry name" value="ADA"/>
    <property type="match status" value="1"/>
</dbReference>
<reference evidence="7 8" key="1">
    <citation type="submission" date="2016-10" db="EMBL/GenBank/DDBJ databases">
        <authorList>
            <person name="de Groot N.N."/>
        </authorList>
    </citation>
    <scope>NUCLEOTIDE SEQUENCE [LARGE SCALE GENOMIC DNA]</scope>
    <source>
        <strain evidence="7 8">DSM 14858</strain>
    </source>
</reference>
<comment type="similarity">
    <text evidence="2">Belongs to the metallo-dependent hydrolases superfamily. Adenosine and AMP deaminases family.</text>
</comment>
<keyword evidence="3" id="KW-0479">Metal-binding</keyword>
<dbReference type="Pfam" id="PF00962">
    <property type="entry name" value="A_deaminase"/>
    <property type="match status" value="1"/>
</dbReference>
<evidence type="ECO:0000256" key="5">
    <source>
        <dbReference type="ARBA" id="ARBA00022833"/>
    </source>
</evidence>
<dbReference type="RefSeq" id="WP_092762282.1">
    <property type="nucleotide sequence ID" value="NZ_FNZQ01000003.1"/>
</dbReference>
<evidence type="ECO:0000256" key="2">
    <source>
        <dbReference type="ARBA" id="ARBA00006676"/>
    </source>
</evidence>
<keyword evidence="8" id="KW-1185">Reference proteome</keyword>
<dbReference type="InterPro" id="IPR001365">
    <property type="entry name" value="A_deaminase_dom"/>
</dbReference>
<dbReference type="Gene3D" id="3.20.20.140">
    <property type="entry name" value="Metal-dependent hydrolases"/>
    <property type="match status" value="1"/>
</dbReference>
<evidence type="ECO:0000256" key="1">
    <source>
        <dbReference type="ARBA" id="ARBA00001947"/>
    </source>
</evidence>
<organism evidence="7 8">
    <name type="scientific">Jannaschia helgolandensis</name>
    <dbReference type="NCBI Taxonomy" id="188906"/>
    <lineage>
        <taxon>Bacteria</taxon>
        <taxon>Pseudomonadati</taxon>
        <taxon>Pseudomonadota</taxon>
        <taxon>Alphaproteobacteria</taxon>
        <taxon>Rhodobacterales</taxon>
        <taxon>Roseobacteraceae</taxon>
        <taxon>Jannaschia</taxon>
    </lineage>
</organism>
<dbReference type="InterPro" id="IPR006330">
    <property type="entry name" value="Ado/ade_deaminase"/>
</dbReference>
<dbReference type="SUPFAM" id="SSF51556">
    <property type="entry name" value="Metallo-dependent hydrolases"/>
    <property type="match status" value="1"/>
</dbReference>
<dbReference type="InterPro" id="IPR032466">
    <property type="entry name" value="Metal_Hydrolase"/>
</dbReference>
<gene>
    <name evidence="7" type="ORF">SAMN04488526_1969</name>
</gene>
<dbReference type="STRING" id="188906.SAMN04488526_1969"/>
<evidence type="ECO:0000259" key="6">
    <source>
        <dbReference type="Pfam" id="PF00962"/>
    </source>
</evidence>
<dbReference type="Proteomes" id="UP000199283">
    <property type="component" value="Unassembled WGS sequence"/>
</dbReference>
<evidence type="ECO:0000256" key="3">
    <source>
        <dbReference type="ARBA" id="ARBA00022723"/>
    </source>
</evidence>
<evidence type="ECO:0000256" key="4">
    <source>
        <dbReference type="ARBA" id="ARBA00022801"/>
    </source>
</evidence>
<protein>
    <submittedName>
        <fullName evidence="7">Adenosine deaminase</fullName>
    </submittedName>
</protein>
<dbReference type="AlphaFoldDB" id="A0A1H7MJL9"/>
<accession>A0A1H7MJL9</accession>
<dbReference type="PANTHER" id="PTHR43114:SF6">
    <property type="entry name" value="ADENINE DEAMINASE"/>
    <property type="match status" value="1"/>
</dbReference>